<dbReference type="EnsemblPlants" id="PNT76500">
    <property type="protein sequence ID" value="PNT76500"/>
    <property type="gene ID" value="BRADI_1g48939v3"/>
</dbReference>
<sequence length="243" mass="25599">MSPPSESSSSSSCAVYPLPGVSDRSPIDVSDAARRNSGRHISPDRWVKLNQTPSAALDLASDAGAVLHLASDAGAALQVRRNSLQSVPSRALPLRRLRRYLLASRRPCSPSVASSRAGPLLASPSPCSQAQPPSSQAPRRAHSSPPREPVALLTTCRLLASGLSRRPARVPGPSSRAASAAAQAAAFACRAREPRPPLPLLADRQRGCSQPVAATGRPSQGLGDWKERRGNELFGRDFCASRP</sequence>
<reference evidence="3" key="3">
    <citation type="submission" date="2018-08" db="UniProtKB">
        <authorList>
            <consortium name="EnsemblPlants"/>
        </authorList>
    </citation>
    <scope>IDENTIFICATION</scope>
    <source>
        <strain evidence="3">cv. Bd21</strain>
    </source>
</reference>
<gene>
    <name evidence="2" type="ORF">BRADI_1g48939v3</name>
</gene>
<feature type="compositionally biased region" description="Low complexity" evidence="1">
    <location>
        <begin position="1"/>
        <end position="12"/>
    </location>
</feature>
<accession>A0A2K2DQE8</accession>
<reference evidence="2 3" key="1">
    <citation type="journal article" date="2010" name="Nature">
        <title>Genome sequencing and analysis of the model grass Brachypodium distachyon.</title>
        <authorList>
            <consortium name="International Brachypodium Initiative"/>
        </authorList>
    </citation>
    <scope>NUCLEOTIDE SEQUENCE [LARGE SCALE GENOMIC DNA]</scope>
    <source>
        <strain evidence="2 3">Bd21</strain>
    </source>
</reference>
<feature type="region of interest" description="Disordered" evidence="1">
    <location>
        <begin position="1"/>
        <end position="42"/>
    </location>
</feature>
<evidence type="ECO:0000313" key="2">
    <source>
        <dbReference type="EMBL" id="PNT76500.1"/>
    </source>
</evidence>
<dbReference type="AlphaFoldDB" id="A0A2K2DQE8"/>
<keyword evidence="4" id="KW-1185">Reference proteome</keyword>
<dbReference type="Proteomes" id="UP000008810">
    <property type="component" value="Chromosome 1"/>
</dbReference>
<dbReference type="Gramene" id="PNT76500">
    <property type="protein sequence ID" value="PNT76500"/>
    <property type="gene ID" value="BRADI_1g48939v3"/>
</dbReference>
<organism evidence="2">
    <name type="scientific">Brachypodium distachyon</name>
    <name type="common">Purple false brome</name>
    <name type="synonym">Trachynia distachya</name>
    <dbReference type="NCBI Taxonomy" id="15368"/>
    <lineage>
        <taxon>Eukaryota</taxon>
        <taxon>Viridiplantae</taxon>
        <taxon>Streptophyta</taxon>
        <taxon>Embryophyta</taxon>
        <taxon>Tracheophyta</taxon>
        <taxon>Spermatophyta</taxon>
        <taxon>Magnoliopsida</taxon>
        <taxon>Liliopsida</taxon>
        <taxon>Poales</taxon>
        <taxon>Poaceae</taxon>
        <taxon>BOP clade</taxon>
        <taxon>Pooideae</taxon>
        <taxon>Stipodae</taxon>
        <taxon>Brachypodieae</taxon>
        <taxon>Brachypodium</taxon>
    </lineage>
</organism>
<feature type="compositionally biased region" description="Low complexity" evidence="1">
    <location>
        <begin position="122"/>
        <end position="138"/>
    </location>
</feature>
<dbReference type="EMBL" id="CM000880">
    <property type="protein sequence ID" value="PNT76500.1"/>
    <property type="molecule type" value="Genomic_DNA"/>
</dbReference>
<proteinExistence type="predicted"/>
<evidence type="ECO:0000313" key="3">
    <source>
        <dbReference type="EnsemblPlants" id="PNT76500"/>
    </source>
</evidence>
<feature type="region of interest" description="Disordered" evidence="1">
    <location>
        <begin position="198"/>
        <end position="227"/>
    </location>
</feature>
<name>A0A2K2DQE8_BRADI</name>
<protein>
    <submittedName>
        <fullName evidence="2 3">Uncharacterized protein</fullName>
    </submittedName>
</protein>
<evidence type="ECO:0000256" key="1">
    <source>
        <dbReference type="SAM" id="MobiDB-lite"/>
    </source>
</evidence>
<evidence type="ECO:0000313" key="4">
    <source>
        <dbReference type="Proteomes" id="UP000008810"/>
    </source>
</evidence>
<reference evidence="2" key="2">
    <citation type="submission" date="2017-06" db="EMBL/GenBank/DDBJ databases">
        <title>WGS assembly of Brachypodium distachyon.</title>
        <authorList>
            <consortium name="The International Brachypodium Initiative"/>
            <person name="Lucas S."/>
            <person name="Harmon-Smith M."/>
            <person name="Lail K."/>
            <person name="Tice H."/>
            <person name="Grimwood J."/>
            <person name="Bruce D."/>
            <person name="Barry K."/>
            <person name="Shu S."/>
            <person name="Lindquist E."/>
            <person name="Wang M."/>
            <person name="Pitluck S."/>
            <person name="Vogel J.P."/>
            <person name="Garvin D.F."/>
            <person name="Mockler T.C."/>
            <person name="Schmutz J."/>
            <person name="Rokhsar D."/>
            <person name="Bevan M.W."/>
        </authorList>
    </citation>
    <scope>NUCLEOTIDE SEQUENCE</scope>
    <source>
        <strain evidence="2">Bd21</strain>
    </source>
</reference>
<dbReference type="InParanoid" id="A0A2K2DQE8"/>
<feature type="region of interest" description="Disordered" evidence="1">
    <location>
        <begin position="108"/>
        <end position="147"/>
    </location>
</feature>